<proteinExistence type="predicted"/>
<dbReference type="AlphaFoldDB" id="A0A0W8IA63"/>
<dbReference type="RefSeq" id="WP_058890537.1">
    <property type="nucleotide sequence ID" value="NZ_LQBL01000011.1"/>
</dbReference>
<dbReference type="InterPro" id="IPR032830">
    <property type="entry name" value="XPB/Ssl2_N"/>
</dbReference>
<evidence type="ECO:0000313" key="2">
    <source>
        <dbReference type="EMBL" id="KUG56790.1"/>
    </source>
</evidence>
<feature type="domain" description="Helicase XPB/Ssl2 N-terminal" evidence="1">
    <location>
        <begin position="470"/>
        <end position="591"/>
    </location>
</feature>
<keyword evidence="3" id="KW-1185">Reference proteome</keyword>
<evidence type="ECO:0000313" key="3">
    <source>
        <dbReference type="Proteomes" id="UP000054837"/>
    </source>
</evidence>
<reference evidence="2 3" key="1">
    <citation type="submission" date="2015-12" db="EMBL/GenBank/DDBJ databases">
        <title>Serinicoccus chungangenesis strain CD08_5 genome sequencing and assembly.</title>
        <authorList>
            <person name="Chander A.M."/>
            <person name="Kaur G."/>
            <person name="Nair G.R."/>
            <person name="Dhawan D.K."/>
            <person name="Kochhar R.K."/>
            <person name="Mayilraj S."/>
            <person name="Bhadada S.K."/>
        </authorList>
    </citation>
    <scope>NUCLEOTIDE SEQUENCE [LARGE SCALE GENOMIC DNA]</scope>
    <source>
        <strain evidence="2 3">CD08_5</strain>
    </source>
</reference>
<dbReference type="STRING" id="767452.AVL62_11660"/>
<gene>
    <name evidence="2" type="ORF">AVL62_11660</name>
</gene>
<protein>
    <recommendedName>
        <fullName evidence="1">Helicase XPB/Ssl2 N-terminal domain-containing protein</fullName>
    </recommendedName>
</protein>
<sequence length="749" mass="78060">MTEPPVRSLADDLRGRTDDELARLLQARPDLARPAPADVTALTGRATTRASVQRALEGLDLAHLQALEAMIVASPASVGAVAALLGTDEGRAAELVEDLHALALCWRSPEGMRPARAVADVVGVPGGLGPVGTGVPVGAQLETALAGLQPRHRSLLEALTWGPARGAVAAVPAAGEASPVSLAAQELVEAGLLQREDEGHVVLPRQVALALRGGRLHRHPAVEAPAVEHTTLDQEVVDAAAGGRAAELVVLVTEVVEEWGARPPRVLRSGGLAVRDLTRLSAHLETSTEEVAWLLETAHAAGLVAVDDGRRQAAGEGSAVWAPTTLADDWLDEPAGARWAALARAWWTTSAAPGLVGTTDGGRVNVLSTATSYPLARQRRHDTLRALASLPAGAVGAPEPLAELLRWRHPLRSARSTGDHGVGPDTALREAEWAGLTGRGALSTPGRAVVAGDPADDLMEPLVPPAVDHVLLQADLTAIAPGRLDGPARTLLRLVSDVESRGGATVHRFGEQSVRRALDLGWTADRVLEELAAVSRTGVPQPLDYLVRDVARRHGVARVGACAAYLRCDDAALLDRIEHDRALGMLQWRRVAPTVLLSPVAAPTVMDLLREEQYGPVADGADGGLALAVQRHRAPRTTTPAVRVSGVDETVARQVVGVVRRGDASAAAGGGDGGADASTDPVVVSATVREAAVDGQALWIGYADDAGGVATHLVRPLTVEGGRLRASVGDADVTRTFLLHRITRVSPAQ</sequence>
<organism evidence="2 3">
    <name type="scientific">Serinicoccus chungangensis</name>
    <dbReference type="NCBI Taxonomy" id="767452"/>
    <lineage>
        <taxon>Bacteria</taxon>
        <taxon>Bacillati</taxon>
        <taxon>Actinomycetota</taxon>
        <taxon>Actinomycetes</taxon>
        <taxon>Micrococcales</taxon>
        <taxon>Ornithinimicrobiaceae</taxon>
        <taxon>Serinicoccus</taxon>
    </lineage>
</organism>
<dbReference type="EMBL" id="LQBL01000011">
    <property type="protein sequence ID" value="KUG56790.1"/>
    <property type="molecule type" value="Genomic_DNA"/>
</dbReference>
<name>A0A0W8IA63_9MICO</name>
<dbReference type="OrthoDB" id="3415124at2"/>
<dbReference type="Pfam" id="PF13625">
    <property type="entry name" value="Helicase_C_3"/>
    <property type="match status" value="1"/>
</dbReference>
<comment type="caution">
    <text evidence="2">The sequence shown here is derived from an EMBL/GenBank/DDBJ whole genome shotgun (WGS) entry which is preliminary data.</text>
</comment>
<accession>A0A0W8IA63</accession>
<dbReference type="Proteomes" id="UP000054837">
    <property type="component" value="Unassembled WGS sequence"/>
</dbReference>
<evidence type="ECO:0000259" key="1">
    <source>
        <dbReference type="Pfam" id="PF13625"/>
    </source>
</evidence>